<protein>
    <submittedName>
        <fullName evidence="1">HT motif protein</fullName>
    </submittedName>
</protein>
<accession>A0A0M3PB55</accession>
<sequence>MELDITSGRTIRLVLGKYHVITNYRYKREEQRFKIILYCHVENGVKKYPYMFVTEKQLIRDIINKFRGKKLFKIFIEPHEYRENHKTEHRDNLLKIRLKAWGKSLKVGRFYPTNIKGNNIAQHDDTIEPSTHDTTKLKRALRNKKISHICIICNDYKIS</sequence>
<evidence type="ECO:0000313" key="2">
    <source>
        <dbReference type="Proteomes" id="UP000142477"/>
    </source>
</evidence>
<dbReference type="EMBL" id="KP728110">
    <property type="protein sequence ID" value="ALA62436.1"/>
    <property type="molecule type" value="Genomic_DNA"/>
</dbReference>
<reference evidence="1 2" key="1">
    <citation type="journal article" date="2015" name="Infect. Genet. Evol.">
        <title>Unique genomic organization of a novel Avipoxvirus detected in turkey (Meleagris gallopavo).</title>
        <authorList>
            <person name="Banyai K."/>
            <person name="Palya V."/>
            <person name="Denes B."/>
            <person name="Glavits R."/>
            <person name="Ivanics E."/>
            <person name="Horvath B."/>
            <person name="Farkas S.L."/>
            <person name="Marton S."/>
            <person name="Balint A."/>
            <person name="Gyuranecz M."/>
            <person name="Erdelyi K."/>
            <person name="Dan A."/>
        </authorList>
    </citation>
    <scope>NUCLEOTIDE SEQUENCE [LARGE SCALE GENOMIC DNA]</scope>
    <source>
        <strain evidence="1 2">TKPV-HU1124/2011</strain>
    </source>
</reference>
<dbReference type="Proteomes" id="UP000142477">
    <property type="component" value="Segment"/>
</dbReference>
<organism evidence="1 2">
    <name type="scientific">Turkeypox virus</name>
    <dbReference type="NCBI Taxonomy" id="336486"/>
    <lineage>
        <taxon>Viruses</taxon>
        <taxon>Varidnaviria</taxon>
        <taxon>Bamfordvirae</taxon>
        <taxon>Nucleocytoviricota</taxon>
        <taxon>Pokkesviricetes</taxon>
        <taxon>Chitovirales</taxon>
        <taxon>Poxviridae</taxon>
        <taxon>Chordopoxvirinae</taxon>
        <taxon>Avipoxvirus</taxon>
        <taxon>Avipoxvirus turkeypox</taxon>
    </lineage>
</organism>
<keyword evidence="2" id="KW-1185">Reference proteome</keyword>
<proteinExistence type="predicted"/>
<dbReference type="OrthoDB" id="27250at10239"/>
<dbReference type="GeneID" id="26122752"/>
<evidence type="ECO:0000313" key="1">
    <source>
        <dbReference type="EMBL" id="ALA62436.1"/>
    </source>
</evidence>
<dbReference type="KEGG" id="vg:26122752"/>
<name>A0A0M3PB55_9POXV</name>
<dbReference type="InterPro" id="IPR045408">
    <property type="entry name" value="DUF5890"/>
</dbReference>
<dbReference type="RefSeq" id="YP_009177083.1">
    <property type="nucleotide sequence ID" value="NC_028238.1"/>
</dbReference>
<dbReference type="Pfam" id="PF19240">
    <property type="entry name" value="DUF5890"/>
    <property type="match status" value="1"/>
</dbReference>